<dbReference type="GeneTree" id="ENSGT00940000165981"/>
<organism evidence="2 3">
    <name type="scientific">Lepisosteus oculatus</name>
    <name type="common">Spotted gar</name>
    <dbReference type="NCBI Taxonomy" id="7918"/>
    <lineage>
        <taxon>Eukaryota</taxon>
        <taxon>Metazoa</taxon>
        <taxon>Chordata</taxon>
        <taxon>Craniata</taxon>
        <taxon>Vertebrata</taxon>
        <taxon>Euteleostomi</taxon>
        <taxon>Actinopterygii</taxon>
        <taxon>Neopterygii</taxon>
        <taxon>Holostei</taxon>
        <taxon>Semionotiformes</taxon>
        <taxon>Lepisosteidae</taxon>
        <taxon>Lepisosteus</taxon>
    </lineage>
</organism>
<dbReference type="Proteomes" id="UP000018468">
    <property type="component" value="Linkage group LG21"/>
</dbReference>
<name>W5MDH9_LEPOC</name>
<dbReference type="InterPro" id="IPR008833">
    <property type="entry name" value="Surf2"/>
</dbReference>
<reference evidence="3" key="1">
    <citation type="submission" date="2011-12" db="EMBL/GenBank/DDBJ databases">
        <title>The Draft Genome of Lepisosteus oculatus.</title>
        <authorList>
            <consortium name="The Broad Institute Genome Assembly &amp; Analysis Group"/>
            <consortium name="Computational R&amp;D Group"/>
            <consortium name="and Sequencing Platform"/>
            <person name="Di Palma F."/>
            <person name="Alfoldi J."/>
            <person name="Johnson J."/>
            <person name="Berlin A."/>
            <person name="Gnerre S."/>
            <person name="Jaffe D."/>
            <person name="MacCallum I."/>
            <person name="Young S."/>
            <person name="Walker B.J."/>
            <person name="Lander E.S."/>
            <person name="Lindblad-Toh K."/>
        </authorList>
    </citation>
    <scope>NUCLEOTIDE SEQUENCE [LARGE SCALE GENOMIC DNA]</scope>
</reference>
<dbReference type="InParanoid" id="W5MDH9"/>
<dbReference type="Bgee" id="ENSLOCG00000005343">
    <property type="expression patterns" value="Expressed in muscle tissue and 13 other cell types or tissues"/>
</dbReference>
<evidence type="ECO:0000313" key="2">
    <source>
        <dbReference type="Ensembl" id="ENSLOCP00000006438.1"/>
    </source>
</evidence>
<evidence type="ECO:0000313" key="3">
    <source>
        <dbReference type="Proteomes" id="UP000018468"/>
    </source>
</evidence>
<dbReference type="HOGENOM" id="CLU_094630_1_0_1"/>
<dbReference type="PANTHER" id="PTHR34348:SF1">
    <property type="entry name" value="SURFEIT LOCUS PROTEIN 2"/>
    <property type="match status" value="1"/>
</dbReference>
<feature type="compositionally biased region" description="Basic and acidic residues" evidence="1">
    <location>
        <begin position="132"/>
        <end position="142"/>
    </location>
</feature>
<dbReference type="STRING" id="7918.ENSLOCP00000006438"/>
<dbReference type="PANTHER" id="PTHR34348">
    <property type="entry name" value="SURFEIT LOCUS PROTEIN 2"/>
    <property type="match status" value="1"/>
</dbReference>
<reference evidence="2" key="3">
    <citation type="submission" date="2025-09" db="UniProtKB">
        <authorList>
            <consortium name="Ensembl"/>
        </authorList>
    </citation>
    <scope>IDENTIFICATION</scope>
</reference>
<dbReference type="AlphaFoldDB" id="W5MDH9"/>
<dbReference type="OMA" id="QYEPYIV"/>
<proteinExistence type="predicted"/>
<feature type="compositionally biased region" description="Basic residues" evidence="1">
    <location>
        <begin position="223"/>
        <end position="257"/>
    </location>
</feature>
<feature type="region of interest" description="Disordered" evidence="1">
    <location>
        <begin position="129"/>
        <end position="257"/>
    </location>
</feature>
<reference evidence="2" key="2">
    <citation type="submission" date="2025-08" db="UniProtKB">
        <authorList>
            <consortium name="Ensembl"/>
        </authorList>
    </citation>
    <scope>IDENTIFICATION</scope>
</reference>
<dbReference type="EMBL" id="AHAT01024914">
    <property type="status" value="NOT_ANNOTATED_CDS"/>
    <property type="molecule type" value="Genomic_DNA"/>
</dbReference>
<dbReference type="eggNOG" id="ENOG502RYGJ">
    <property type="taxonomic scope" value="Eukaryota"/>
</dbReference>
<dbReference type="Ensembl" id="ENSLOCT00000006446.1">
    <property type="protein sequence ID" value="ENSLOCP00000006438.1"/>
    <property type="gene ID" value="ENSLOCG00000005343.1"/>
</dbReference>
<keyword evidence="3" id="KW-1185">Reference proteome</keyword>
<feature type="compositionally biased region" description="Acidic residues" evidence="1">
    <location>
        <begin position="154"/>
        <end position="167"/>
    </location>
</feature>
<dbReference type="Pfam" id="PF05477">
    <property type="entry name" value="SURF2"/>
    <property type="match status" value="1"/>
</dbReference>
<protein>
    <submittedName>
        <fullName evidence="2">Surfeit 2</fullName>
    </submittedName>
</protein>
<evidence type="ECO:0000256" key="1">
    <source>
        <dbReference type="SAM" id="MobiDB-lite"/>
    </source>
</evidence>
<sequence>NMEKVSSDVKAFLQDHPYLQLTDSNKVKCTLNGHELPCRLEELRKFTSGKKYQQLSAIADFDYRQYEPHVVPSTKQPNQLFCKLTLRHINRLPHHVLQHVGGKRYQRALQKYEACVLEGVQYVPACLKQKKPREEGEKERSRGSSRKKGFWEPESSEGDASDSEDSMSDLYPPEMFTLKAPGDGEMEEAMVVSEGFETDSGDEAPAGRQNGKAQMEVDTQTFNKRKKVQSASLKKRFKSHHKKGKGFKKAGKVKNVK</sequence>
<accession>W5MDH9</accession>